<keyword evidence="5" id="KW-1185">Reference proteome</keyword>
<reference evidence="4 5" key="1">
    <citation type="submission" date="2022-04" db="EMBL/GenBank/DDBJ databases">
        <title>Positive selection, recombination, and allopatry shape intraspecific diversity of widespread and dominant cyanobacteria.</title>
        <authorList>
            <person name="Wei J."/>
            <person name="Shu W."/>
            <person name="Hu C."/>
        </authorList>
    </citation>
    <scope>NUCLEOTIDE SEQUENCE [LARGE SCALE GENOMIC DNA]</scope>
    <source>
        <strain evidence="4 5">AS-A4</strain>
    </source>
</reference>
<feature type="domain" description="Response regulatory" evidence="3">
    <location>
        <begin position="1"/>
        <end position="74"/>
    </location>
</feature>
<dbReference type="PROSITE" id="PS50110">
    <property type="entry name" value="RESPONSE_REGULATORY"/>
    <property type="match status" value="1"/>
</dbReference>
<evidence type="ECO:0000259" key="3">
    <source>
        <dbReference type="PROSITE" id="PS50110"/>
    </source>
</evidence>
<evidence type="ECO:0000313" key="4">
    <source>
        <dbReference type="EMBL" id="MEP1060991.1"/>
    </source>
</evidence>
<dbReference type="EMBL" id="JAMPLM010000025">
    <property type="protein sequence ID" value="MEP1060991.1"/>
    <property type="molecule type" value="Genomic_DNA"/>
</dbReference>
<dbReference type="PANTHER" id="PTHR44591">
    <property type="entry name" value="STRESS RESPONSE REGULATOR PROTEIN 1"/>
    <property type="match status" value="1"/>
</dbReference>
<dbReference type="Gene3D" id="3.40.50.2300">
    <property type="match status" value="1"/>
</dbReference>
<dbReference type="Pfam" id="PF00072">
    <property type="entry name" value="Response_reg"/>
    <property type="match status" value="1"/>
</dbReference>
<sequence length="82" mass="9159">MIVSDMGMAEMDGYMLMQQIRSHPHGRGGMIPAIALTADAAEINQQRALQAGFQVHRTKPVEPEQLLQMIARLCGRNGWRRA</sequence>
<dbReference type="PANTHER" id="PTHR44591:SF23">
    <property type="entry name" value="CHEY SUBFAMILY"/>
    <property type="match status" value="1"/>
</dbReference>
<evidence type="ECO:0000256" key="2">
    <source>
        <dbReference type="PROSITE-ProRule" id="PRU00169"/>
    </source>
</evidence>
<evidence type="ECO:0000313" key="5">
    <source>
        <dbReference type="Proteomes" id="UP001476950"/>
    </source>
</evidence>
<comment type="caution">
    <text evidence="4">The sequence shown here is derived from an EMBL/GenBank/DDBJ whole genome shotgun (WGS) entry which is preliminary data.</text>
</comment>
<feature type="modified residue" description="4-aspartylphosphate" evidence="2">
    <location>
        <position position="5"/>
    </location>
</feature>
<dbReference type="SUPFAM" id="SSF52172">
    <property type="entry name" value="CheY-like"/>
    <property type="match status" value="1"/>
</dbReference>
<gene>
    <name evidence="4" type="ORF">NDI38_21395</name>
</gene>
<organism evidence="4 5">
    <name type="scientific">Stenomitos frigidus AS-A4</name>
    <dbReference type="NCBI Taxonomy" id="2933935"/>
    <lineage>
        <taxon>Bacteria</taxon>
        <taxon>Bacillati</taxon>
        <taxon>Cyanobacteriota</taxon>
        <taxon>Cyanophyceae</taxon>
        <taxon>Leptolyngbyales</taxon>
        <taxon>Leptolyngbyaceae</taxon>
        <taxon>Stenomitos</taxon>
    </lineage>
</organism>
<dbReference type="InterPro" id="IPR011006">
    <property type="entry name" value="CheY-like_superfamily"/>
</dbReference>
<dbReference type="InterPro" id="IPR001789">
    <property type="entry name" value="Sig_transdc_resp-reg_receiver"/>
</dbReference>
<evidence type="ECO:0000256" key="1">
    <source>
        <dbReference type="ARBA" id="ARBA00022553"/>
    </source>
</evidence>
<proteinExistence type="predicted"/>
<dbReference type="Proteomes" id="UP001476950">
    <property type="component" value="Unassembled WGS sequence"/>
</dbReference>
<accession>A0ABV0KPR4</accession>
<keyword evidence="1 2" id="KW-0597">Phosphoprotein</keyword>
<name>A0ABV0KPR4_9CYAN</name>
<dbReference type="RefSeq" id="WP_347240089.1">
    <property type="nucleotide sequence ID" value="NZ_JAMPLM010000025.1"/>
</dbReference>
<dbReference type="InterPro" id="IPR050595">
    <property type="entry name" value="Bact_response_regulator"/>
</dbReference>
<protein>
    <submittedName>
        <fullName evidence="4">Response regulator</fullName>
    </submittedName>
</protein>